<sequence length="121" mass="13457">MRWRDIALRASKTITAYTDNDIDECLHAMLLTLILIRVLLRVGGKSMYVCVCNAVTECQIRDAYCEGACSMRDLRKRLGVAGCCGRCAQCARDLLTQCRQQSERAAAPIRVIERAPMSVAS</sequence>
<name>A0ABV7ENK5_9GAMM</name>
<evidence type="ECO:0000256" key="1">
    <source>
        <dbReference type="ARBA" id="ARBA00022448"/>
    </source>
</evidence>
<keyword evidence="5" id="KW-0408">Iron</keyword>
<feature type="domain" description="BFD-like [2Fe-2S]-binding" evidence="10">
    <location>
        <begin position="48"/>
        <end position="96"/>
    </location>
</feature>
<evidence type="ECO:0000256" key="4">
    <source>
        <dbReference type="ARBA" id="ARBA00022982"/>
    </source>
</evidence>
<dbReference type="InterPro" id="IPR052371">
    <property type="entry name" value="BFD-associated_ferredoxin"/>
</dbReference>
<keyword evidence="1" id="KW-0813">Transport</keyword>
<evidence type="ECO:0000256" key="6">
    <source>
        <dbReference type="ARBA" id="ARBA00023014"/>
    </source>
</evidence>
<evidence type="ECO:0000256" key="7">
    <source>
        <dbReference type="ARBA" id="ARBA00034078"/>
    </source>
</evidence>
<dbReference type="PANTHER" id="PTHR37424:SF1">
    <property type="entry name" value="BACTERIOFERRITIN-ASSOCIATED FERREDOXIN"/>
    <property type="match status" value="1"/>
</dbReference>
<dbReference type="PANTHER" id="PTHR37424">
    <property type="entry name" value="BACTERIOFERRITIN-ASSOCIATED FERREDOXIN"/>
    <property type="match status" value="1"/>
</dbReference>
<evidence type="ECO:0000259" key="10">
    <source>
        <dbReference type="Pfam" id="PF04324"/>
    </source>
</evidence>
<keyword evidence="2" id="KW-0001">2Fe-2S</keyword>
<evidence type="ECO:0000256" key="5">
    <source>
        <dbReference type="ARBA" id="ARBA00023004"/>
    </source>
</evidence>
<dbReference type="RefSeq" id="WP_380687518.1">
    <property type="nucleotide sequence ID" value="NZ_JBHRSS010000003.1"/>
</dbReference>
<keyword evidence="4" id="KW-0249">Electron transport</keyword>
<evidence type="ECO:0000256" key="8">
    <source>
        <dbReference type="ARBA" id="ARBA00039386"/>
    </source>
</evidence>
<evidence type="ECO:0000256" key="3">
    <source>
        <dbReference type="ARBA" id="ARBA00022723"/>
    </source>
</evidence>
<reference evidence="12" key="1">
    <citation type="journal article" date="2019" name="Int. J. Syst. Evol. Microbiol.">
        <title>The Global Catalogue of Microorganisms (GCM) 10K type strain sequencing project: providing services to taxonomists for standard genome sequencing and annotation.</title>
        <authorList>
            <consortium name="The Broad Institute Genomics Platform"/>
            <consortium name="The Broad Institute Genome Sequencing Center for Infectious Disease"/>
            <person name="Wu L."/>
            <person name="Ma J."/>
        </authorList>
    </citation>
    <scope>NUCLEOTIDE SEQUENCE [LARGE SCALE GENOMIC DNA]</scope>
    <source>
        <strain evidence="12">KCTC 52640</strain>
    </source>
</reference>
<proteinExistence type="inferred from homology"/>
<comment type="cofactor">
    <cofactor evidence="7">
        <name>[2Fe-2S] cluster</name>
        <dbReference type="ChEBI" id="CHEBI:190135"/>
    </cofactor>
</comment>
<dbReference type="Proteomes" id="UP001595462">
    <property type="component" value="Unassembled WGS sequence"/>
</dbReference>
<comment type="caution">
    <text evidence="11">The sequence shown here is derived from an EMBL/GenBank/DDBJ whole genome shotgun (WGS) entry which is preliminary data.</text>
</comment>
<evidence type="ECO:0000313" key="11">
    <source>
        <dbReference type="EMBL" id="MFC3103461.1"/>
    </source>
</evidence>
<keyword evidence="12" id="KW-1185">Reference proteome</keyword>
<protein>
    <recommendedName>
        <fullName evidence="8">Bacterioferritin-associated ferredoxin</fullName>
    </recommendedName>
</protein>
<evidence type="ECO:0000256" key="2">
    <source>
        <dbReference type="ARBA" id="ARBA00022714"/>
    </source>
</evidence>
<dbReference type="InterPro" id="IPR041854">
    <property type="entry name" value="BFD-like_2Fe2S-bd_dom_sf"/>
</dbReference>
<keyword evidence="3" id="KW-0479">Metal-binding</keyword>
<evidence type="ECO:0000313" key="12">
    <source>
        <dbReference type="Proteomes" id="UP001595462"/>
    </source>
</evidence>
<evidence type="ECO:0000256" key="9">
    <source>
        <dbReference type="ARBA" id="ARBA00046332"/>
    </source>
</evidence>
<comment type="similarity">
    <text evidence="9">Belongs to the Bfd family.</text>
</comment>
<organism evidence="11 12">
    <name type="scientific">Salinisphaera aquimarina</name>
    <dbReference type="NCBI Taxonomy" id="2094031"/>
    <lineage>
        <taxon>Bacteria</taxon>
        <taxon>Pseudomonadati</taxon>
        <taxon>Pseudomonadota</taxon>
        <taxon>Gammaproteobacteria</taxon>
        <taxon>Salinisphaerales</taxon>
        <taxon>Salinisphaeraceae</taxon>
        <taxon>Salinisphaera</taxon>
    </lineage>
</organism>
<dbReference type="EMBL" id="JBHRSS010000003">
    <property type="protein sequence ID" value="MFC3103461.1"/>
    <property type="molecule type" value="Genomic_DNA"/>
</dbReference>
<accession>A0ABV7ENK5</accession>
<dbReference type="Gene3D" id="1.10.10.1100">
    <property type="entry name" value="BFD-like [2Fe-2S]-binding domain"/>
    <property type="match status" value="1"/>
</dbReference>
<keyword evidence="6" id="KW-0411">Iron-sulfur</keyword>
<dbReference type="Pfam" id="PF04324">
    <property type="entry name" value="Fer2_BFD"/>
    <property type="match status" value="1"/>
</dbReference>
<gene>
    <name evidence="11" type="ORF">ACFOSU_06120</name>
</gene>
<dbReference type="InterPro" id="IPR007419">
    <property type="entry name" value="BFD-like_2Fe2S-bd_dom"/>
</dbReference>